<feature type="transmembrane region" description="Helical" evidence="3">
    <location>
        <begin position="144"/>
        <end position="169"/>
    </location>
</feature>
<dbReference type="GO" id="GO:0008028">
    <property type="term" value="F:monocarboxylic acid transmembrane transporter activity"/>
    <property type="evidence" value="ECO:0007669"/>
    <property type="project" value="TreeGrafter"/>
</dbReference>
<sequence>MTAEPAQLRPPDGGWGWMVVFAYGMANIMIVPVLQSFGLIFKDTFKQINISATDASLIINLASAVGMTFGLFNGPLLRNFGFRKVATLGGCMFSIGLMFTSSAETFFHFILTYSIMASLGMGFCNSSFSLALNTYFVMRRNKAAGIAMTITGLGPIVLPQLVSFLVFQYGSRSCLLIIGALATHIVAAALLLQPVKRHMIPAEIKDDQPTTQKEDIDEKYSAIDAPQRIDSKWEFESDNEDDYLEKHCYFAEHDMDAQSIYGFEQTSQIRRRESMAPALLLSRTKSEVLHPMQRRPSIAEMLLLKTYSQNLEPHKPSEQKRWFQSGSTETVNLGSSMKIFDEKDRERRGSLDNGYPKRKLSAARFSPRTKRWFEKSEDSVHLGSSMKLFDERHPSASRRSSHASVREFGVPMHVISHPKLPVLSENQDLTDDNRMPSIMRQLENTTSPKSSVQKTTKFNISSTDGKGESSHSNVEKRRSLSQKIVTLFDLTLLRDRIYVNMMLGMSIAVFAEINFSLLTPFILNDLGYETEQIASIMSTLAVADLMFRFISPFIGDSLKLTPRVMYMIALSLLILTRFSILIARNYTEMIVVAFFLGVAKGVRTVYMGLVIPSYIPLKRLPAASSIQMMTNGIILMTIGPLVGLIRDLSGSYSKSILFINAFTIVTLIMWAVEMIYVRRRAAQKQREAAAQEVIS</sequence>
<name>A0A6I8TQY4_AEDAE</name>
<dbReference type="PANTHER" id="PTHR11360:SF237">
    <property type="entry name" value="MONOCARBOXYLATE TRANSPORTER 12-B-LIKE PROTEIN"/>
    <property type="match status" value="1"/>
</dbReference>
<comment type="subcellular location">
    <subcellularLocation>
        <location evidence="1">Membrane</location>
        <topology evidence="1">Multi-pass membrane protein</topology>
    </subcellularLocation>
</comment>
<dbReference type="InterPro" id="IPR011701">
    <property type="entry name" value="MFS"/>
</dbReference>
<dbReference type="InterPro" id="IPR036259">
    <property type="entry name" value="MFS_trans_sf"/>
</dbReference>
<feature type="transmembrane region" description="Helical" evidence="3">
    <location>
        <begin position="589"/>
        <end position="614"/>
    </location>
</feature>
<gene>
    <name evidence="5" type="primary">5578912</name>
</gene>
<reference evidence="5" key="2">
    <citation type="submission" date="2020-05" db="UniProtKB">
        <authorList>
            <consortium name="EnsemblMetazoa"/>
        </authorList>
    </citation>
    <scope>IDENTIFICATION</scope>
    <source>
        <strain evidence="5">LVP_AGWG</strain>
    </source>
</reference>
<dbReference type="SUPFAM" id="SSF103473">
    <property type="entry name" value="MFS general substrate transporter"/>
    <property type="match status" value="1"/>
</dbReference>
<dbReference type="PANTHER" id="PTHR11360">
    <property type="entry name" value="MONOCARBOXYLATE TRANSPORTER"/>
    <property type="match status" value="1"/>
</dbReference>
<dbReference type="Gene3D" id="1.20.1250.20">
    <property type="entry name" value="MFS general substrate transporter like domains"/>
    <property type="match status" value="2"/>
</dbReference>
<keyword evidence="3" id="KW-0812">Transmembrane</keyword>
<dbReference type="GO" id="GO:0016020">
    <property type="term" value="C:membrane"/>
    <property type="evidence" value="ECO:0007669"/>
    <property type="project" value="UniProtKB-SubCell"/>
</dbReference>
<dbReference type="AlphaFoldDB" id="A0A6I8TQY4"/>
<evidence type="ECO:0000256" key="2">
    <source>
        <dbReference type="SAM" id="MobiDB-lite"/>
    </source>
</evidence>
<evidence type="ECO:0000256" key="3">
    <source>
        <dbReference type="SAM" id="Phobius"/>
    </source>
</evidence>
<proteinExistence type="predicted"/>
<feature type="transmembrane region" description="Helical" evidence="3">
    <location>
        <begin position="15"/>
        <end position="40"/>
    </location>
</feature>
<keyword evidence="3" id="KW-0472">Membrane</keyword>
<dbReference type="OrthoDB" id="410267at2759"/>
<dbReference type="EnsemblMetazoa" id="AAEL013915-RC">
    <property type="protein sequence ID" value="AAEL013915-PC"/>
    <property type="gene ID" value="AAEL013915"/>
</dbReference>
<organism evidence="5 6">
    <name type="scientific">Aedes aegypti</name>
    <name type="common">Yellowfever mosquito</name>
    <name type="synonym">Culex aegypti</name>
    <dbReference type="NCBI Taxonomy" id="7159"/>
    <lineage>
        <taxon>Eukaryota</taxon>
        <taxon>Metazoa</taxon>
        <taxon>Ecdysozoa</taxon>
        <taxon>Arthropoda</taxon>
        <taxon>Hexapoda</taxon>
        <taxon>Insecta</taxon>
        <taxon>Pterygota</taxon>
        <taxon>Neoptera</taxon>
        <taxon>Endopterygota</taxon>
        <taxon>Diptera</taxon>
        <taxon>Nematocera</taxon>
        <taxon>Culicoidea</taxon>
        <taxon>Culicidae</taxon>
        <taxon>Culicinae</taxon>
        <taxon>Aedini</taxon>
        <taxon>Aedes</taxon>
        <taxon>Stegomyia</taxon>
    </lineage>
</organism>
<reference evidence="5 6" key="1">
    <citation type="submission" date="2017-06" db="EMBL/GenBank/DDBJ databases">
        <title>Aedes aegypti genome working group (AGWG) sequencing and assembly.</title>
        <authorList>
            <consortium name="Aedes aegypti Genome Working Group (AGWG)"/>
            <person name="Matthews B.J."/>
        </authorList>
    </citation>
    <scope>NUCLEOTIDE SEQUENCE [LARGE SCALE GENOMIC DNA]</scope>
    <source>
        <strain evidence="5 6">LVP_AGWG</strain>
    </source>
</reference>
<evidence type="ECO:0000313" key="6">
    <source>
        <dbReference type="Proteomes" id="UP000008820"/>
    </source>
</evidence>
<feature type="transmembrane region" description="Helical" evidence="3">
    <location>
        <begin position="497"/>
        <end position="521"/>
    </location>
</feature>
<feature type="transmembrane region" description="Helical" evidence="3">
    <location>
        <begin position="52"/>
        <end position="72"/>
    </location>
</feature>
<dbReference type="InterPro" id="IPR020846">
    <property type="entry name" value="MFS_dom"/>
</dbReference>
<feature type="transmembrane region" description="Helical" evidence="3">
    <location>
        <begin position="657"/>
        <end position="677"/>
    </location>
</feature>
<keyword evidence="3" id="KW-1133">Transmembrane helix</keyword>
<evidence type="ECO:0000259" key="4">
    <source>
        <dbReference type="PROSITE" id="PS50850"/>
    </source>
</evidence>
<feature type="transmembrane region" description="Helical" evidence="3">
    <location>
        <begin position="626"/>
        <end position="645"/>
    </location>
</feature>
<feature type="domain" description="Major facilitator superfamily (MFS) profile" evidence="4">
    <location>
        <begin position="492"/>
        <end position="695"/>
    </location>
</feature>
<protein>
    <recommendedName>
        <fullName evidence="4">Major facilitator superfamily (MFS) profile domain-containing protein</fullName>
    </recommendedName>
</protein>
<feature type="transmembrane region" description="Helical" evidence="3">
    <location>
        <begin position="533"/>
        <end position="551"/>
    </location>
</feature>
<dbReference type="InParanoid" id="A0A6I8TQY4"/>
<dbReference type="Proteomes" id="UP000008820">
    <property type="component" value="Chromosome 3"/>
</dbReference>
<evidence type="ECO:0000256" key="1">
    <source>
        <dbReference type="ARBA" id="ARBA00004141"/>
    </source>
</evidence>
<keyword evidence="6" id="KW-1185">Reference proteome</keyword>
<feature type="region of interest" description="Disordered" evidence="2">
    <location>
        <begin position="444"/>
        <end position="475"/>
    </location>
</feature>
<dbReference type="InterPro" id="IPR050327">
    <property type="entry name" value="Proton-linked_MCT"/>
</dbReference>
<feature type="compositionally biased region" description="Polar residues" evidence="2">
    <location>
        <begin position="444"/>
        <end position="464"/>
    </location>
</feature>
<feature type="compositionally biased region" description="Basic and acidic residues" evidence="2">
    <location>
        <begin position="465"/>
        <end position="475"/>
    </location>
</feature>
<accession>A0A6I8TQY4</accession>
<feature type="transmembrane region" description="Helical" evidence="3">
    <location>
        <begin position="106"/>
        <end position="132"/>
    </location>
</feature>
<dbReference type="Pfam" id="PF07690">
    <property type="entry name" value="MFS_1"/>
    <property type="match status" value="2"/>
</dbReference>
<feature type="transmembrane region" description="Helical" evidence="3">
    <location>
        <begin position="563"/>
        <end position="583"/>
    </location>
</feature>
<dbReference type="PROSITE" id="PS50850">
    <property type="entry name" value="MFS"/>
    <property type="match status" value="1"/>
</dbReference>
<dbReference type="EnsemblMetazoa" id="AAEL013915-RB">
    <property type="protein sequence ID" value="AAEL013915-PB"/>
    <property type="gene ID" value="AAEL013915"/>
</dbReference>
<evidence type="ECO:0000313" key="5">
    <source>
        <dbReference type="EnsemblMetazoa" id="AAEL013915-PB"/>
    </source>
</evidence>
<feature type="transmembrane region" description="Helical" evidence="3">
    <location>
        <begin position="175"/>
        <end position="192"/>
    </location>
</feature>